<dbReference type="Proteomes" id="UP000283568">
    <property type="component" value="Unassembled WGS sequence"/>
</dbReference>
<evidence type="ECO:0000313" key="1">
    <source>
        <dbReference type="EMBL" id="PHM26532.1"/>
    </source>
</evidence>
<reference evidence="1 3" key="1">
    <citation type="journal article" date="2017" name="Nat. Microbiol.">
        <title>Natural product diversity associated with the nematode symbionts Photorhabdus and Xenorhabdus.</title>
        <authorList>
            <person name="Tobias N.J."/>
            <person name="Wolff H."/>
            <person name="Djahanschiri B."/>
            <person name="Grundmann F."/>
            <person name="Kronenwerth M."/>
            <person name="Shi Y.M."/>
            <person name="Simonyi S."/>
            <person name="Grun P."/>
            <person name="Shapiro-Ilan D."/>
            <person name="Pidot S.J."/>
            <person name="Stinear T.P."/>
            <person name="Ebersberger I."/>
            <person name="Bode H.B."/>
        </authorList>
    </citation>
    <scope>NUCLEOTIDE SEQUENCE [LARGE SCALE GENOMIC DNA]</scope>
    <source>
        <strain evidence="1 3">DSM 16337</strain>
    </source>
</reference>
<keyword evidence="4" id="KW-1185">Reference proteome</keyword>
<protein>
    <submittedName>
        <fullName evidence="1">Uncharacterized protein</fullName>
    </submittedName>
</protein>
<accession>A0A2D0IX61</accession>
<name>A0A2D0IX61_9GAMM</name>
<reference evidence="2 4" key="2">
    <citation type="submission" date="2018-09" db="EMBL/GenBank/DDBJ databases">
        <title>Genomic Encyclopedia of Archaeal and Bacterial Type Strains, Phase II (KMG-II): from individual species to whole genera.</title>
        <authorList>
            <person name="Goeker M."/>
        </authorList>
    </citation>
    <scope>NUCLEOTIDE SEQUENCE [LARGE SCALE GENOMIC DNA]</scope>
    <source>
        <strain evidence="2 4">DSM 16337</strain>
    </source>
</reference>
<sequence length="64" mass="7673">MNNWNNNQSSPEQLKKEIIRLQKLVFLIYSKLPQEERQAIFDQLSNSFDPEDKDISMLINSYRI</sequence>
<dbReference type="EMBL" id="NIBT01000003">
    <property type="protein sequence ID" value="PHM26532.1"/>
    <property type="molecule type" value="Genomic_DNA"/>
</dbReference>
<dbReference type="Proteomes" id="UP000225605">
    <property type="component" value="Unassembled WGS sequence"/>
</dbReference>
<evidence type="ECO:0000313" key="2">
    <source>
        <dbReference type="EMBL" id="RKE91777.1"/>
    </source>
</evidence>
<evidence type="ECO:0000313" key="3">
    <source>
        <dbReference type="Proteomes" id="UP000225605"/>
    </source>
</evidence>
<proteinExistence type="predicted"/>
<organism evidence="1 3">
    <name type="scientific">Xenorhabdus ehlersii</name>
    <dbReference type="NCBI Taxonomy" id="290111"/>
    <lineage>
        <taxon>Bacteria</taxon>
        <taxon>Pseudomonadati</taxon>
        <taxon>Pseudomonadota</taxon>
        <taxon>Gammaproteobacteria</taxon>
        <taxon>Enterobacterales</taxon>
        <taxon>Morganellaceae</taxon>
        <taxon>Xenorhabdus</taxon>
    </lineage>
</organism>
<gene>
    <name evidence="2" type="ORF">BDE27_2051</name>
    <name evidence="1" type="ORF">Xehl_00873</name>
</gene>
<evidence type="ECO:0000313" key="4">
    <source>
        <dbReference type="Proteomes" id="UP000283568"/>
    </source>
</evidence>
<dbReference type="EMBL" id="RAQI01000002">
    <property type="protein sequence ID" value="RKE91777.1"/>
    <property type="molecule type" value="Genomic_DNA"/>
</dbReference>
<dbReference type="AlphaFoldDB" id="A0A2D0IX61"/>
<comment type="caution">
    <text evidence="1">The sequence shown here is derived from an EMBL/GenBank/DDBJ whole genome shotgun (WGS) entry which is preliminary data.</text>
</comment>